<dbReference type="AlphaFoldDB" id="A0A835EJL8"/>
<gene>
    <name evidence="3" type="ORF">HU200_041069</name>
</gene>
<dbReference type="SUPFAM" id="SSF52047">
    <property type="entry name" value="RNI-like"/>
    <property type="match status" value="1"/>
</dbReference>
<proteinExistence type="predicted"/>
<feature type="compositionally biased region" description="Basic and acidic residues" evidence="1">
    <location>
        <begin position="409"/>
        <end position="418"/>
    </location>
</feature>
<evidence type="ECO:0000313" key="4">
    <source>
        <dbReference type="Proteomes" id="UP000636709"/>
    </source>
</evidence>
<evidence type="ECO:0000256" key="1">
    <source>
        <dbReference type="SAM" id="MobiDB-lite"/>
    </source>
</evidence>
<dbReference type="Gene3D" id="3.80.10.10">
    <property type="entry name" value="Ribonuclease Inhibitor"/>
    <property type="match status" value="1"/>
</dbReference>
<comment type="caution">
    <text evidence="3">The sequence shown here is derived from an EMBL/GenBank/DDBJ whole genome shotgun (WGS) entry which is preliminary data.</text>
</comment>
<evidence type="ECO:0000313" key="3">
    <source>
        <dbReference type="EMBL" id="KAF8690694.1"/>
    </source>
</evidence>
<dbReference type="Proteomes" id="UP000636709">
    <property type="component" value="Unassembled WGS sequence"/>
</dbReference>
<dbReference type="OrthoDB" id="584579at2759"/>
<feature type="domain" description="F-box/LRR-repeat protein 15/At3g58940/PEG3-like LRR" evidence="2">
    <location>
        <begin position="2"/>
        <end position="197"/>
    </location>
</feature>
<dbReference type="Pfam" id="PF24758">
    <property type="entry name" value="LRR_At5g56370"/>
    <property type="match status" value="1"/>
</dbReference>
<dbReference type="InterPro" id="IPR055302">
    <property type="entry name" value="F-box_dom-containing"/>
</dbReference>
<reference evidence="3" key="1">
    <citation type="submission" date="2020-07" db="EMBL/GenBank/DDBJ databases">
        <title>Genome sequence and genetic diversity analysis of an under-domesticated orphan crop, white fonio (Digitaria exilis).</title>
        <authorList>
            <person name="Bennetzen J.L."/>
            <person name="Chen S."/>
            <person name="Ma X."/>
            <person name="Wang X."/>
            <person name="Yssel A.E.J."/>
            <person name="Chaluvadi S.R."/>
            <person name="Johnson M."/>
            <person name="Gangashetty P."/>
            <person name="Hamidou F."/>
            <person name="Sanogo M.D."/>
            <person name="Zwaenepoel A."/>
            <person name="Wallace J."/>
            <person name="Van De Peer Y."/>
            <person name="Van Deynze A."/>
        </authorList>
    </citation>
    <scope>NUCLEOTIDE SEQUENCE</scope>
    <source>
        <tissue evidence="3">Leaves</tissue>
    </source>
</reference>
<name>A0A835EJL8_9POAL</name>
<evidence type="ECO:0000259" key="2">
    <source>
        <dbReference type="Pfam" id="PF24758"/>
    </source>
</evidence>
<feature type="region of interest" description="Disordered" evidence="1">
    <location>
        <begin position="393"/>
        <end position="442"/>
    </location>
</feature>
<dbReference type="InterPro" id="IPR032675">
    <property type="entry name" value="LRR_dom_sf"/>
</dbReference>
<protein>
    <recommendedName>
        <fullName evidence="2">F-box/LRR-repeat protein 15/At3g58940/PEG3-like LRR domain-containing protein</fullName>
    </recommendedName>
</protein>
<sequence length="442" mass="47905">MPPSALRFAPTLCDAKFSCCDFPSVMVPELNFPHLKKLSLHSVTISEDALHSLLSGCSVLENLLLEYIVGIGSLCISSQTLKSIGFNAGWKSSVAIKIQELVLEDNPCLERLIMLHSEHVPATIRVMQAPKLEIVGVLSDCISKLVLGTTVFQEMIALKLTTSMRTVKVLALDSLGPNLNSVVDFLKCFPCVEKLYVTLSAAIAAEEDLGPFVRRAFACGRPEPLLASLRAAARDREDEIEELCHAHFHDFIHTIDDLRSLLFAMDALEQRETRELAPGTDPSQIKHKLADKFITNAHELGNPHRCPRAPIEAAATAGQGRKRLRRGELFCNDRAGEGAVLEVERRRRGKLLCSGGAGEGARAGGGGAPPPREAPSQLRQRLMLATFHCLEQQRRHDGGPGGASSGHGARVEGGERARNGLRWGGDPALGCASLERQNGSRG</sequence>
<dbReference type="EMBL" id="JACEFO010001972">
    <property type="protein sequence ID" value="KAF8690694.1"/>
    <property type="molecule type" value="Genomic_DNA"/>
</dbReference>
<organism evidence="3 4">
    <name type="scientific">Digitaria exilis</name>
    <dbReference type="NCBI Taxonomy" id="1010633"/>
    <lineage>
        <taxon>Eukaryota</taxon>
        <taxon>Viridiplantae</taxon>
        <taxon>Streptophyta</taxon>
        <taxon>Embryophyta</taxon>
        <taxon>Tracheophyta</taxon>
        <taxon>Spermatophyta</taxon>
        <taxon>Magnoliopsida</taxon>
        <taxon>Liliopsida</taxon>
        <taxon>Poales</taxon>
        <taxon>Poaceae</taxon>
        <taxon>PACMAD clade</taxon>
        <taxon>Panicoideae</taxon>
        <taxon>Panicodae</taxon>
        <taxon>Paniceae</taxon>
        <taxon>Anthephorinae</taxon>
        <taxon>Digitaria</taxon>
    </lineage>
</organism>
<keyword evidence="4" id="KW-1185">Reference proteome</keyword>
<dbReference type="PANTHER" id="PTHR32141:SF168">
    <property type="entry name" value="OS12G0595200 PROTEIN"/>
    <property type="match status" value="1"/>
</dbReference>
<dbReference type="PANTHER" id="PTHR32141">
    <property type="match status" value="1"/>
</dbReference>
<dbReference type="InterPro" id="IPR055411">
    <property type="entry name" value="LRR_FXL15/At3g58940/PEG3-like"/>
</dbReference>
<feature type="region of interest" description="Disordered" evidence="1">
    <location>
        <begin position="353"/>
        <end position="376"/>
    </location>
</feature>
<feature type="compositionally biased region" description="Gly residues" evidence="1">
    <location>
        <begin position="355"/>
        <end position="367"/>
    </location>
</feature>
<accession>A0A835EJL8</accession>